<proteinExistence type="predicted"/>
<feature type="transmembrane region" description="Helical" evidence="2">
    <location>
        <begin position="397"/>
        <end position="416"/>
    </location>
</feature>
<gene>
    <name evidence="4" type="primary">LOC100903561</name>
</gene>
<feature type="region of interest" description="Disordered" evidence="1">
    <location>
        <begin position="710"/>
        <end position="732"/>
    </location>
</feature>
<organism evidence="3 4">
    <name type="scientific">Galendromus occidentalis</name>
    <name type="common">western predatory mite</name>
    <dbReference type="NCBI Taxonomy" id="34638"/>
    <lineage>
        <taxon>Eukaryota</taxon>
        <taxon>Metazoa</taxon>
        <taxon>Ecdysozoa</taxon>
        <taxon>Arthropoda</taxon>
        <taxon>Chelicerata</taxon>
        <taxon>Arachnida</taxon>
        <taxon>Acari</taxon>
        <taxon>Parasitiformes</taxon>
        <taxon>Mesostigmata</taxon>
        <taxon>Gamasina</taxon>
        <taxon>Phytoseioidea</taxon>
        <taxon>Phytoseiidae</taxon>
        <taxon>Typhlodrominae</taxon>
        <taxon>Galendromus</taxon>
    </lineage>
</organism>
<feature type="transmembrane region" description="Helical" evidence="2">
    <location>
        <begin position="100"/>
        <end position="119"/>
    </location>
</feature>
<evidence type="ECO:0000313" key="3">
    <source>
        <dbReference type="Proteomes" id="UP000694867"/>
    </source>
</evidence>
<dbReference type="Pfam" id="PF07690">
    <property type="entry name" value="MFS_1"/>
    <property type="match status" value="1"/>
</dbReference>
<dbReference type="AlphaFoldDB" id="A0AAJ6VY82"/>
<dbReference type="InterPro" id="IPR050327">
    <property type="entry name" value="Proton-linked_MCT"/>
</dbReference>
<dbReference type="PANTHER" id="PTHR11360">
    <property type="entry name" value="MONOCARBOXYLATE TRANSPORTER"/>
    <property type="match status" value="1"/>
</dbReference>
<feature type="region of interest" description="Disordered" evidence="1">
    <location>
        <begin position="612"/>
        <end position="632"/>
    </location>
</feature>
<sequence>MSKKELLSNSTTSSGTNTDADDGPRARTWSSSTQQTNTLTGDDAPTFKVPAPTTLEEHRRSSYVGRDSAPPTATAANLSRREAEQKIATIRQHYYPEGEWGWVVMVCCFTVNAITYGLQLNYASAMHKYIVQRHGRDKYFLAFYPGAISLALSTFMSPIIVATCRKKSPRVTAIMGGLISTLGCLFTSFTTQFHQIFVSWCFVVGIGLGIVREAANIMVGSYFKRRRESVELVCLMGTGIGVALFNHFLHHVLSKLNWRFGLQATTGLLSSLFIIGMLYRPASLYHPQRRAIVHLKNQRRKIKEKNPTTQKAPFFEFSTLRTKTVKVLMAVCFMASFAIYTPFLFIVPLADNEDGGAGVVDSYLLQTIVGLAHAFGSCLFGMLVVGNSDDCYVGRRYLSQAGLLGLSFSCVSPLALGGFRGLSLLAVLCGALSGGLSYSLKLLVFERLRARHFSRAWGFVHWAMSLPIVLIVPITQFISDSSAVGPAGPGIALPGATLWDFRAAFYVSSGCALLACLLLFALPVSHRAACRIVYADPFQRNGSLSSSWHTCSLSGSSIRNNSSASRRKASQNVNVGNAGTGVGAGAVQNALGSTSSGNGSARFRERPHTPVGISLSAGPVASGSGMNGPPEAEECVSCRQRLDRLQRTVSWATSVDLLNAQISDFEDNDDFNEIGKRPELLTCISEEGLVEMVDPTILLSDCCECEPFDEDLSPSPESPVKDKRPQGSFGHLHQWQPAMTPIEEVTSTV</sequence>
<dbReference type="Gene3D" id="1.20.1250.20">
    <property type="entry name" value="MFS general substrate transporter like domains"/>
    <property type="match status" value="2"/>
</dbReference>
<feature type="transmembrane region" description="Helical" evidence="2">
    <location>
        <begin position="173"/>
        <end position="191"/>
    </location>
</feature>
<feature type="compositionally biased region" description="Polar residues" evidence="1">
    <location>
        <begin position="28"/>
        <end position="40"/>
    </location>
</feature>
<feature type="compositionally biased region" description="Low complexity" evidence="1">
    <location>
        <begin position="8"/>
        <end position="18"/>
    </location>
</feature>
<evidence type="ECO:0000313" key="4">
    <source>
        <dbReference type="RefSeq" id="XP_003743892.1"/>
    </source>
</evidence>
<feature type="transmembrane region" description="Helical" evidence="2">
    <location>
        <begin position="197"/>
        <end position="218"/>
    </location>
</feature>
<feature type="transmembrane region" description="Helical" evidence="2">
    <location>
        <begin position="422"/>
        <end position="444"/>
    </location>
</feature>
<feature type="transmembrane region" description="Helical" evidence="2">
    <location>
        <begin position="456"/>
        <end position="478"/>
    </location>
</feature>
<feature type="transmembrane region" description="Helical" evidence="2">
    <location>
        <begin position="260"/>
        <end position="279"/>
    </location>
</feature>
<dbReference type="RefSeq" id="XP_003743892.1">
    <property type="nucleotide sequence ID" value="XM_003743844.2"/>
</dbReference>
<keyword evidence="2" id="KW-0472">Membrane</keyword>
<feature type="transmembrane region" description="Helical" evidence="2">
    <location>
        <begin position="503"/>
        <end position="522"/>
    </location>
</feature>
<feature type="transmembrane region" description="Helical" evidence="2">
    <location>
        <begin position="139"/>
        <end position="161"/>
    </location>
</feature>
<feature type="transmembrane region" description="Helical" evidence="2">
    <location>
        <begin position="230"/>
        <end position="248"/>
    </location>
</feature>
<keyword evidence="3" id="KW-1185">Reference proteome</keyword>
<keyword evidence="2" id="KW-0812">Transmembrane</keyword>
<dbReference type="InterPro" id="IPR036259">
    <property type="entry name" value="MFS_trans_sf"/>
</dbReference>
<accession>A0AAJ6VY82</accession>
<dbReference type="PANTHER" id="PTHR11360:SF93">
    <property type="entry name" value="MONOCARBOXYLATE TRANSPORTER 7-LIKE PROTEIN"/>
    <property type="match status" value="1"/>
</dbReference>
<evidence type="ECO:0000256" key="1">
    <source>
        <dbReference type="SAM" id="MobiDB-lite"/>
    </source>
</evidence>
<keyword evidence="2" id="KW-1133">Transmembrane helix</keyword>
<feature type="transmembrane region" description="Helical" evidence="2">
    <location>
        <begin position="327"/>
        <end position="350"/>
    </location>
</feature>
<dbReference type="Proteomes" id="UP000694867">
    <property type="component" value="Unplaced"/>
</dbReference>
<reference evidence="4" key="1">
    <citation type="submission" date="2025-08" db="UniProtKB">
        <authorList>
            <consortium name="RefSeq"/>
        </authorList>
    </citation>
    <scope>IDENTIFICATION</scope>
</reference>
<dbReference type="GO" id="GO:0022857">
    <property type="term" value="F:transmembrane transporter activity"/>
    <property type="evidence" value="ECO:0007669"/>
    <property type="project" value="InterPro"/>
</dbReference>
<evidence type="ECO:0000256" key="2">
    <source>
        <dbReference type="SAM" id="Phobius"/>
    </source>
</evidence>
<dbReference type="KEGG" id="goe:100903561"/>
<feature type="region of interest" description="Disordered" evidence="1">
    <location>
        <begin position="1"/>
        <end position="76"/>
    </location>
</feature>
<dbReference type="GeneID" id="100903561"/>
<name>A0AAJ6VY82_9ACAR</name>
<dbReference type="SUPFAM" id="SSF103473">
    <property type="entry name" value="MFS general substrate transporter"/>
    <property type="match status" value="1"/>
</dbReference>
<protein>
    <submittedName>
        <fullName evidence="4">Monocarboxylate transporter 12</fullName>
    </submittedName>
</protein>
<feature type="transmembrane region" description="Helical" evidence="2">
    <location>
        <begin position="362"/>
        <end position="385"/>
    </location>
</feature>
<dbReference type="InterPro" id="IPR011701">
    <property type="entry name" value="MFS"/>
</dbReference>